<evidence type="ECO:0000259" key="15">
    <source>
        <dbReference type="Pfam" id="PF00294"/>
    </source>
</evidence>
<dbReference type="InterPro" id="IPR011611">
    <property type="entry name" value="PfkB_dom"/>
</dbReference>
<evidence type="ECO:0000256" key="5">
    <source>
        <dbReference type="ARBA" id="ARBA00022777"/>
    </source>
</evidence>
<feature type="binding site" evidence="14">
    <location>
        <begin position="13"/>
        <end position="15"/>
    </location>
    <ligand>
        <name>substrate</name>
    </ligand>
</feature>
<dbReference type="PANTHER" id="PTHR10584:SF166">
    <property type="entry name" value="RIBOKINASE"/>
    <property type="match status" value="1"/>
</dbReference>
<keyword evidence="2 14" id="KW-0808">Transferase</keyword>
<evidence type="ECO:0000256" key="7">
    <source>
        <dbReference type="ARBA" id="ARBA00022842"/>
    </source>
</evidence>
<dbReference type="InterPro" id="IPR011877">
    <property type="entry name" value="Ribokinase"/>
</dbReference>
<proteinExistence type="inferred from homology"/>
<sequence>MANPKITVIGSNMMDLITNINRMPRSGETIEAPDFDLGFGGKGANQAVAACKTGAEVVMVSRVGDGLFGREVIKNFDSHGIDTEYVKVVENTTSGVAPIFVDQDGNNRILIVKGANAHLKPEAIDQAKDKILNSDFILLQLEIPLETVYYAIEFGAENEIPVILNPAPAADLDFNYVKKASIFVPNETELETISGMPVDSLENIKKAAQSLLTKDLKKIIVTLGEKGSLLVSKEKTELIFAFKVDPKDTTGAGDAFIGSFATFYAESGDIIKAMKLANKYAAFSTLSTGTQKSFYTREEFEKEID</sequence>
<feature type="active site" description="Proton acceptor" evidence="14">
    <location>
        <position position="254"/>
    </location>
</feature>
<organism evidence="16 17">
    <name type="scientific">Halanaerobium saccharolyticum</name>
    <dbReference type="NCBI Taxonomy" id="43595"/>
    <lineage>
        <taxon>Bacteria</taxon>
        <taxon>Bacillati</taxon>
        <taxon>Bacillota</taxon>
        <taxon>Clostridia</taxon>
        <taxon>Halanaerobiales</taxon>
        <taxon>Halanaerobiaceae</taxon>
        <taxon>Halanaerobium</taxon>
    </lineage>
</organism>
<dbReference type="GO" id="GO:0005829">
    <property type="term" value="C:cytosol"/>
    <property type="evidence" value="ECO:0007669"/>
    <property type="project" value="TreeGrafter"/>
</dbReference>
<keyword evidence="5 14" id="KW-0418">Kinase</keyword>
<evidence type="ECO:0000256" key="4">
    <source>
        <dbReference type="ARBA" id="ARBA00022741"/>
    </source>
</evidence>
<feature type="binding site" evidence="14">
    <location>
        <position position="142"/>
    </location>
    <ligand>
        <name>substrate</name>
    </ligand>
</feature>
<comment type="similarity">
    <text evidence="14">Belongs to the carbohydrate kinase PfkB family. Deoxyribokinase subfamily.</text>
</comment>
<evidence type="ECO:0000256" key="11">
    <source>
        <dbReference type="ARBA" id="ARBA00066926"/>
    </source>
</evidence>
<comment type="subunit">
    <text evidence="14">Homodimer.</text>
</comment>
<comment type="subcellular location">
    <subcellularLocation>
        <location evidence="14">Cytoplasm</location>
    </subcellularLocation>
</comment>
<keyword evidence="6 14" id="KW-0067">ATP-binding</keyword>
<feature type="binding site" evidence="14">
    <location>
        <begin position="253"/>
        <end position="254"/>
    </location>
    <ligand>
        <name>ATP</name>
        <dbReference type="ChEBI" id="CHEBI:30616"/>
    </ligand>
</feature>
<dbReference type="InterPro" id="IPR002139">
    <property type="entry name" value="Ribo/fructo_kinase"/>
</dbReference>
<feature type="binding site" evidence="14">
    <location>
        <position position="293"/>
    </location>
    <ligand>
        <name>K(+)</name>
        <dbReference type="ChEBI" id="CHEBI:29103"/>
    </ligand>
</feature>
<dbReference type="PRINTS" id="PR00990">
    <property type="entry name" value="RIBOKINASE"/>
</dbReference>
<dbReference type="GO" id="GO:0005524">
    <property type="term" value="F:ATP binding"/>
    <property type="evidence" value="ECO:0007669"/>
    <property type="project" value="UniProtKB-UniRule"/>
</dbReference>
<keyword evidence="9 14" id="KW-0119">Carbohydrate metabolism</keyword>
<dbReference type="GO" id="GO:0046872">
    <property type="term" value="F:metal ion binding"/>
    <property type="evidence" value="ECO:0007669"/>
    <property type="project" value="UniProtKB-KW"/>
</dbReference>
<dbReference type="RefSeq" id="WP_208107530.1">
    <property type="nucleotide sequence ID" value="NZ_SNWX01000016.1"/>
</dbReference>
<keyword evidence="1 14" id="KW-0963">Cytoplasm</keyword>
<comment type="cofactor">
    <cofactor evidence="14">
        <name>Mg(2+)</name>
        <dbReference type="ChEBI" id="CHEBI:18420"/>
    </cofactor>
</comment>
<feature type="binding site" evidence="14">
    <location>
        <begin position="222"/>
        <end position="227"/>
    </location>
    <ligand>
        <name>ATP</name>
        <dbReference type="ChEBI" id="CHEBI:30616"/>
    </ligand>
</feature>
<comment type="caution">
    <text evidence="16">The sequence shown here is derived from an EMBL/GenBank/DDBJ whole genome shotgun (WGS) entry which is preliminary data.</text>
</comment>
<dbReference type="NCBIfam" id="TIGR02152">
    <property type="entry name" value="D_ribokin_bact"/>
    <property type="match status" value="1"/>
</dbReference>
<dbReference type="Pfam" id="PF00294">
    <property type="entry name" value="PfkB"/>
    <property type="match status" value="1"/>
</dbReference>
<dbReference type="GO" id="GO:0004747">
    <property type="term" value="F:ribokinase activity"/>
    <property type="evidence" value="ECO:0007669"/>
    <property type="project" value="UniProtKB-UniRule"/>
</dbReference>
<keyword evidence="4 14" id="KW-0547">Nucleotide-binding</keyword>
<evidence type="ECO:0000256" key="10">
    <source>
        <dbReference type="ARBA" id="ARBA00051363"/>
    </source>
</evidence>
<dbReference type="Gene3D" id="3.40.1190.20">
    <property type="match status" value="1"/>
</dbReference>
<evidence type="ECO:0000256" key="12">
    <source>
        <dbReference type="ARBA" id="ARBA00071515"/>
    </source>
</evidence>
<dbReference type="InterPro" id="IPR029056">
    <property type="entry name" value="Ribokinase-like"/>
</dbReference>
<evidence type="ECO:0000256" key="8">
    <source>
        <dbReference type="ARBA" id="ARBA00022958"/>
    </source>
</evidence>
<dbReference type="EC" id="2.7.1.229" evidence="11 14"/>
<comment type="catalytic activity">
    <reaction evidence="10">
        <text>2-deoxy-D-ribose + ATP = 2-deoxy-D-ribose 5-phosphate + ADP + H(+)</text>
        <dbReference type="Rhea" id="RHEA:30871"/>
        <dbReference type="ChEBI" id="CHEBI:15378"/>
        <dbReference type="ChEBI" id="CHEBI:30616"/>
        <dbReference type="ChEBI" id="CHEBI:62877"/>
        <dbReference type="ChEBI" id="CHEBI:90761"/>
        <dbReference type="ChEBI" id="CHEBI:456216"/>
        <dbReference type="EC" id="2.7.1.229"/>
    </reaction>
    <physiologicalReaction direction="left-to-right" evidence="10">
        <dbReference type="Rhea" id="RHEA:30872"/>
    </physiologicalReaction>
</comment>
<feature type="binding site" evidence="14">
    <location>
        <position position="186"/>
    </location>
    <ligand>
        <name>ATP</name>
        <dbReference type="ChEBI" id="CHEBI:30616"/>
    </ligand>
</feature>
<dbReference type="Proteomes" id="UP000295064">
    <property type="component" value="Unassembled WGS sequence"/>
</dbReference>
<name>A0A4R6LLA4_9FIRM</name>
<feature type="site" description="Important for substrate specificity" evidence="14">
    <location>
        <position position="13"/>
    </location>
</feature>
<evidence type="ECO:0000313" key="17">
    <source>
        <dbReference type="Proteomes" id="UP000295064"/>
    </source>
</evidence>
<feature type="binding site" evidence="14">
    <location>
        <position position="254"/>
    </location>
    <ligand>
        <name>substrate</name>
    </ligand>
</feature>
<reference evidence="16 17" key="1">
    <citation type="submission" date="2019-03" db="EMBL/GenBank/DDBJ databases">
        <title>Subsurface microbial communities from deep shales in Ohio and West Virginia, USA.</title>
        <authorList>
            <person name="Wrighton K."/>
        </authorList>
    </citation>
    <scope>NUCLEOTIDE SEQUENCE [LARGE SCALE GENOMIC DNA]</scope>
    <source>
        <strain evidence="16 17">MA284_T2</strain>
    </source>
</reference>
<dbReference type="AlphaFoldDB" id="A0A4R6LLA4"/>
<evidence type="ECO:0000256" key="13">
    <source>
        <dbReference type="ARBA" id="ARBA00081655"/>
    </source>
</evidence>
<dbReference type="GO" id="GO:0019303">
    <property type="term" value="P:D-ribose catabolic process"/>
    <property type="evidence" value="ECO:0007669"/>
    <property type="project" value="UniProtKB-UniPathway"/>
</dbReference>
<keyword evidence="7 14" id="KW-0460">Magnesium</keyword>
<feature type="binding site" evidence="14">
    <location>
        <position position="250"/>
    </location>
    <ligand>
        <name>K(+)</name>
        <dbReference type="ChEBI" id="CHEBI:29103"/>
    </ligand>
</feature>
<evidence type="ECO:0000256" key="9">
    <source>
        <dbReference type="ARBA" id="ARBA00023277"/>
    </source>
</evidence>
<dbReference type="CDD" id="cd01174">
    <property type="entry name" value="ribokinase"/>
    <property type="match status" value="1"/>
</dbReference>
<dbReference type="UniPathway" id="UPA00916">
    <property type="reaction ID" value="UER00889"/>
</dbReference>
<evidence type="ECO:0000256" key="2">
    <source>
        <dbReference type="ARBA" id="ARBA00022679"/>
    </source>
</evidence>
<feature type="binding site" evidence="14">
    <location>
        <position position="289"/>
    </location>
    <ligand>
        <name>K(+)</name>
        <dbReference type="ChEBI" id="CHEBI:29103"/>
    </ligand>
</feature>
<evidence type="ECO:0000256" key="1">
    <source>
        <dbReference type="ARBA" id="ARBA00022490"/>
    </source>
</evidence>
<comment type="function">
    <text evidence="14">Catalyzes the ATP-dependent phosphorylation of 2-deoxy-D-ribose to 2-deoxy-D-ribose 5-phosphate (dRib-5P), allowing the use of deoxyribose as the sole carbon source.</text>
</comment>
<feature type="binding site" evidence="14">
    <location>
        <position position="284"/>
    </location>
    <ligand>
        <name>K(+)</name>
        <dbReference type="ChEBI" id="CHEBI:29103"/>
    </ligand>
</feature>
<dbReference type="SUPFAM" id="SSF53613">
    <property type="entry name" value="Ribokinase-like"/>
    <property type="match status" value="1"/>
</dbReference>
<feature type="binding site" evidence="14">
    <location>
        <position position="287"/>
    </location>
    <ligand>
        <name>K(+)</name>
        <dbReference type="ChEBI" id="CHEBI:29103"/>
    </ligand>
</feature>
<protein>
    <recommendedName>
        <fullName evidence="12 14">Deoxyribokinase</fullName>
        <shortName evidence="14">dRK</shortName>
        <ecNumber evidence="11 14">2.7.1.229</ecNumber>
    </recommendedName>
    <alternativeName>
        <fullName evidence="13 14">ATP:2-deoxy-D-ribose 5-phosphotransferase</fullName>
    </alternativeName>
</protein>
<evidence type="ECO:0000256" key="14">
    <source>
        <dbReference type="HAMAP-Rule" id="MF_01987"/>
    </source>
</evidence>
<dbReference type="FunFam" id="3.40.1190.20:FF:000010">
    <property type="entry name" value="Ribokinase"/>
    <property type="match status" value="1"/>
</dbReference>
<feature type="binding site" evidence="14">
    <location>
        <position position="278"/>
    </location>
    <ligand>
        <name>ATP</name>
        <dbReference type="ChEBI" id="CHEBI:30616"/>
    </ligand>
</feature>
<accession>A0A4R6LLA4</accession>
<dbReference type="EMBL" id="SNWX01000016">
    <property type="protein sequence ID" value="TDO85895.1"/>
    <property type="molecule type" value="Genomic_DNA"/>
</dbReference>
<feature type="domain" description="Carbohydrate kinase PfkB" evidence="15">
    <location>
        <begin position="5"/>
        <end position="293"/>
    </location>
</feature>
<evidence type="ECO:0000256" key="6">
    <source>
        <dbReference type="ARBA" id="ARBA00022840"/>
    </source>
</evidence>
<evidence type="ECO:0000313" key="16">
    <source>
        <dbReference type="EMBL" id="TDO85895.1"/>
    </source>
</evidence>
<gene>
    <name evidence="14" type="primary">deoK</name>
    <name evidence="16" type="ORF">DFR79_11622</name>
</gene>
<dbReference type="HAMAP" id="MF_01987">
    <property type="entry name" value="Ribokinase"/>
    <property type="match status" value="1"/>
</dbReference>
<dbReference type="PANTHER" id="PTHR10584">
    <property type="entry name" value="SUGAR KINASE"/>
    <property type="match status" value="1"/>
</dbReference>
<keyword evidence="8 14" id="KW-0630">Potassium</keyword>
<keyword evidence="3 14" id="KW-0479">Metal-binding</keyword>
<evidence type="ECO:0000256" key="3">
    <source>
        <dbReference type="ARBA" id="ARBA00022723"/>
    </source>
</evidence>
<feature type="binding site" evidence="14">
    <location>
        <begin position="41"/>
        <end position="45"/>
    </location>
    <ligand>
        <name>substrate</name>
    </ligand>
</feature>
<feature type="binding site" evidence="14">
    <location>
        <position position="248"/>
    </location>
    <ligand>
        <name>K(+)</name>
        <dbReference type="ChEBI" id="CHEBI:29103"/>
    </ligand>
</feature>